<feature type="region of interest" description="Disordered" evidence="2">
    <location>
        <begin position="150"/>
        <end position="178"/>
    </location>
</feature>
<comment type="caution">
    <text evidence="4">The sequence shown here is derived from an EMBL/GenBank/DDBJ whole genome shotgun (WGS) entry which is preliminary data.</text>
</comment>
<keyword evidence="5" id="KW-1185">Reference proteome</keyword>
<feature type="compositionally biased region" description="Polar residues" evidence="2">
    <location>
        <begin position="225"/>
        <end position="260"/>
    </location>
</feature>
<dbReference type="Proteomes" id="UP001642260">
    <property type="component" value="Unassembled WGS sequence"/>
</dbReference>
<accession>A0ABC8L6W3</accession>
<feature type="compositionally biased region" description="Polar residues" evidence="2">
    <location>
        <begin position="201"/>
        <end position="215"/>
    </location>
</feature>
<feature type="region of interest" description="Disordered" evidence="2">
    <location>
        <begin position="193"/>
        <end position="262"/>
    </location>
</feature>
<feature type="coiled-coil region" evidence="1">
    <location>
        <begin position="376"/>
        <end position="829"/>
    </location>
</feature>
<dbReference type="Pfam" id="PF10358">
    <property type="entry name" value="NT-C2"/>
    <property type="match status" value="1"/>
</dbReference>
<dbReference type="PANTHER" id="PTHR34452:SF14">
    <property type="entry name" value="MYOSIN HEAVY CHAIN, MUSCLE"/>
    <property type="match status" value="1"/>
</dbReference>
<dbReference type="PANTHER" id="PTHR34452">
    <property type="entry name" value="MYOSIN HEAVY CHAIN-RELATED PROTEIN"/>
    <property type="match status" value="1"/>
</dbReference>
<evidence type="ECO:0000259" key="3">
    <source>
        <dbReference type="PROSITE" id="PS51840"/>
    </source>
</evidence>
<evidence type="ECO:0000313" key="5">
    <source>
        <dbReference type="Proteomes" id="UP001642260"/>
    </source>
</evidence>
<evidence type="ECO:0000256" key="2">
    <source>
        <dbReference type="SAM" id="MobiDB-lite"/>
    </source>
</evidence>
<dbReference type="AlphaFoldDB" id="A0ABC8L6W3"/>
<protein>
    <recommendedName>
        <fullName evidence="3">C2 NT-type domain-containing protein</fullName>
    </recommendedName>
</protein>
<name>A0ABC8L6W3_ERUVS</name>
<organism evidence="4 5">
    <name type="scientific">Eruca vesicaria subsp. sativa</name>
    <name type="common">Garden rocket</name>
    <name type="synonym">Eruca sativa</name>
    <dbReference type="NCBI Taxonomy" id="29727"/>
    <lineage>
        <taxon>Eukaryota</taxon>
        <taxon>Viridiplantae</taxon>
        <taxon>Streptophyta</taxon>
        <taxon>Embryophyta</taxon>
        <taxon>Tracheophyta</taxon>
        <taxon>Spermatophyta</taxon>
        <taxon>Magnoliopsida</taxon>
        <taxon>eudicotyledons</taxon>
        <taxon>Gunneridae</taxon>
        <taxon>Pentapetalae</taxon>
        <taxon>rosids</taxon>
        <taxon>malvids</taxon>
        <taxon>Brassicales</taxon>
        <taxon>Brassicaceae</taxon>
        <taxon>Brassiceae</taxon>
        <taxon>Eruca</taxon>
    </lineage>
</organism>
<reference evidence="4 5" key="1">
    <citation type="submission" date="2022-03" db="EMBL/GenBank/DDBJ databases">
        <authorList>
            <person name="Macdonald S."/>
            <person name="Ahmed S."/>
            <person name="Newling K."/>
        </authorList>
    </citation>
    <scope>NUCLEOTIDE SEQUENCE [LARGE SCALE GENOMIC DNA]</scope>
</reference>
<evidence type="ECO:0000256" key="1">
    <source>
        <dbReference type="SAM" id="Coils"/>
    </source>
</evidence>
<dbReference type="PROSITE" id="PS51840">
    <property type="entry name" value="C2_NT"/>
    <property type="match status" value="1"/>
</dbReference>
<evidence type="ECO:0000313" key="4">
    <source>
        <dbReference type="EMBL" id="CAH8373252.1"/>
    </source>
</evidence>
<feature type="domain" description="C2 NT-type" evidence="3">
    <location>
        <begin position="4"/>
        <end position="139"/>
    </location>
</feature>
<dbReference type="InterPro" id="IPR019448">
    <property type="entry name" value="NT-C2"/>
</dbReference>
<sequence>MFKSWRNDKNKIKAVFKLQFQATQVPKLKKAALMISLVPDDVGKPTFKLEKAEVKEGICSWENPIYVSVKLIKEAKSGIVREKIYHFVVATGSSKSGFLGEASIDFADFLTEEEPLTVSLPLKFANSGAVLNITIERIQGESDSRLIEENKDQTLSNENSFRSLPSNDDLEGYNQDERILNRNTAKSFDSIGESEWIDGSDGNTRLPQRHNSIPATKNGHRRSNTDWSASSTSDESYAESRNSPENSLQRGFSVGGTDSSDPVERLKMELEALRRQSELSELEKLSLRKQAVKESKRIQELSKEVSCLKGERDGALEECEKLRLEKSRDEADAESRLKCVSEDSSNMIEEIRDELSCEKDLTSNLKLQLQRTQESNSNLILAVRDLNELLEEKKNEISSLNRSLEETKKLAGDSGHKENEEIATLNQQIEDLDWELDSYRRKNEEQEILLDDLTREYESLKEENLKHASLKLEGSKPADEFSDSKDVIEELESQIEILEGKLKQQALEYSECLITVSELESQVKELKKELEDQARAFDEDMDTVMREKTEQEQRAIKAEETLRKTRWSNAIAAERLQEKCKRLSQEMESKLSEYENLTTKTLAEANDLRLQNKNLEEMKEKAHGEIAQEREMKKNMEEKNEALSMKVQMLEGEVLKLTKMTEESNAAATETEKIIQEWRKERDEFERKFALAKEEAERAQKELTLSKTSNDEKETRLGNLKREVEGLSVQYSELQNSFVQEKMENEELRKEVSKLKVDIRRKEEEMTKILDARMEARSQENGEKEENLAKLSDELAYCKNKNSSMERELKEMEERYSEISLKFAEVEGERQQLVMAVRNLKNGKKF</sequence>
<proteinExistence type="predicted"/>
<feature type="compositionally biased region" description="Polar residues" evidence="2">
    <location>
        <begin position="153"/>
        <end position="166"/>
    </location>
</feature>
<feature type="coiled-coil region" evidence="1">
    <location>
        <begin position="263"/>
        <end position="325"/>
    </location>
</feature>
<keyword evidence="1" id="KW-0175">Coiled coil</keyword>
<dbReference type="Gene3D" id="1.10.287.1490">
    <property type="match status" value="1"/>
</dbReference>
<dbReference type="EMBL" id="CAKOAT010441820">
    <property type="protein sequence ID" value="CAH8373252.1"/>
    <property type="molecule type" value="Genomic_DNA"/>
</dbReference>
<gene>
    <name evidence="4" type="ORF">ERUC_LOCUS31822</name>
</gene>